<feature type="chain" id="PRO_5019201775" description="ABC transporter substrate-binding protein" evidence="1">
    <location>
        <begin position="30"/>
        <end position="208"/>
    </location>
</feature>
<dbReference type="InterPro" id="IPR008869">
    <property type="entry name" value="MlaC/ttg2D"/>
</dbReference>
<evidence type="ECO:0000313" key="3">
    <source>
        <dbReference type="Proteomes" id="UP000285575"/>
    </source>
</evidence>
<evidence type="ECO:0000256" key="1">
    <source>
        <dbReference type="SAM" id="SignalP"/>
    </source>
</evidence>
<dbReference type="AlphaFoldDB" id="A0A437RLH5"/>
<organism evidence="2 3">
    <name type="scientific">Rubrivivax rivuli</name>
    <dbReference type="NCBI Taxonomy" id="1862385"/>
    <lineage>
        <taxon>Bacteria</taxon>
        <taxon>Pseudomonadati</taxon>
        <taxon>Pseudomonadota</taxon>
        <taxon>Betaproteobacteria</taxon>
        <taxon>Burkholderiales</taxon>
        <taxon>Sphaerotilaceae</taxon>
        <taxon>Rubrivivax</taxon>
    </lineage>
</organism>
<evidence type="ECO:0008006" key="4">
    <source>
        <dbReference type="Google" id="ProtNLM"/>
    </source>
</evidence>
<keyword evidence="3" id="KW-1185">Reference proteome</keyword>
<feature type="signal peptide" evidence="1">
    <location>
        <begin position="1"/>
        <end position="29"/>
    </location>
</feature>
<accession>A0A437RLH5</accession>
<dbReference type="EMBL" id="SACR01000002">
    <property type="protein sequence ID" value="RVU47435.1"/>
    <property type="molecule type" value="Genomic_DNA"/>
</dbReference>
<dbReference type="PANTHER" id="PTHR36573:SF1">
    <property type="entry name" value="INTERMEMBRANE PHOSPHOLIPID TRANSPORT SYSTEM BINDING PROTEIN MLAC"/>
    <property type="match status" value="1"/>
</dbReference>
<protein>
    <recommendedName>
        <fullName evidence="4">ABC transporter substrate-binding protein</fullName>
    </recommendedName>
</protein>
<proteinExistence type="predicted"/>
<dbReference type="Proteomes" id="UP000285575">
    <property type="component" value="Unassembled WGS sequence"/>
</dbReference>
<dbReference type="OrthoDB" id="9798905at2"/>
<dbReference type="PANTHER" id="PTHR36573">
    <property type="entry name" value="INTERMEMBRANE PHOSPHOLIPID TRANSPORT SYSTEM BINDING PROTEIN MLAC"/>
    <property type="match status" value="1"/>
</dbReference>
<name>A0A437RLH5_9BURK</name>
<dbReference type="Gene3D" id="3.10.450.50">
    <property type="match status" value="1"/>
</dbReference>
<dbReference type="Gene3D" id="1.10.10.640">
    <property type="entry name" value="phospholipid-binding protein"/>
    <property type="match status" value="1"/>
</dbReference>
<sequence>MNMVPNLLNTTALAAFAGAVTVLAAPAHASQTPDALVRQISTEVIDVAKTDKAIQAGDMARITALVDSKVMPSVNFEVATRSAVGPQWRSATPEQRTRLQAEFKTLLLRLYAGALTQLKDQTVSITRTLPTPGSTQVIVQSEVKGSGEPIKLDYRLDKAGEVWKIIDVNVGGIWLVQNYRSQFATELGKGGIDGLINTLAERNKAAAK</sequence>
<evidence type="ECO:0000313" key="2">
    <source>
        <dbReference type="EMBL" id="RVU47435.1"/>
    </source>
</evidence>
<dbReference type="Pfam" id="PF05494">
    <property type="entry name" value="MlaC"/>
    <property type="match status" value="1"/>
</dbReference>
<keyword evidence="1" id="KW-0732">Signal</keyword>
<comment type="caution">
    <text evidence="2">The sequence shown here is derived from an EMBL/GenBank/DDBJ whole genome shotgun (WGS) entry which is preliminary data.</text>
</comment>
<reference evidence="2 3" key="1">
    <citation type="submission" date="2019-01" db="EMBL/GenBank/DDBJ databases">
        <authorList>
            <person name="Chen W.-M."/>
        </authorList>
    </citation>
    <scope>NUCLEOTIDE SEQUENCE [LARGE SCALE GENOMIC DNA]</scope>
    <source>
        <strain evidence="2 3">KYPY4</strain>
    </source>
</reference>
<gene>
    <name evidence="2" type="ORF">EOE66_06745</name>
</gene>
<dbReference type="PIRSF" id="PIRSF004649">
    <property type="entry name" value="MlaC"/>
    <property type="match status" value="1"/>
</dbReference>